<dbReference type="Proteomes" id="UP000250025">
    <property type="component" value="Chromosome"/>
</dbReference>
<dbReference type="UniPathway" id="UPA00078"/>
<keyword evidence="8 9" id="KW-0093">Biotin biosynthesis</keyword>
<dbReference type="InterPro" id="IPR013216">
    <property type="entry name" value="Methyltransf_11"/>
</dbReference>
<dbReference type="PANTHER" id="PTHR44942">
    <property type="entry name" value="METHYLTRANSF_11 DOMAIN-CONTAINING PROTEIN"/>
    <property type="match status" value="1"/>
</dbReference>
<dbReference type="InterPro" id="IPR011814">
    <property type="entry name" value="BioC"/>
</dbReference>
<dbReference type="GO" id="GO:0009102">
    <property type="term" value="P:biotin biosynthetic process"/>
    <property type="evidence" value="ECO:0007669"/>
    <property type="project" value="UniProtKB-UniRule"/>
</dbReference>
<dbReference type="GO" id="GO:0032259">
    <property type="term" value="P:methylation"/>
    <property type="evidence" value="ECO:0007669"/>
    <property type="project" value="UniProtKB-KW"/>
</dbReference>
<gene>
    <name evidence="9" type="primary">bioC</name>
    <name evidence="11" type="ORF">B9G99_04960</name>
</gene>
<dbReference type="HAMAP" id="MF_00835">
    <property type="entry name" value="BioC"/>
    <property type="match status" value="1"/>
</dbReference>
<evidence type="ECO:0000256" key="4">
    <source>
        <dbReference type="ARBA" id="ARBA00012327"/>
    </source>
</evidence>
<dbReference type="InterPro" id="IPR029063">
    <property type="entry name" value="SAM-dependent_MTases_sf"/>
</dbReference>
<evidence type="ECO:0000256" key="8">
    <source>
        <dbReference type="ARBA" id="ARBA00022756"/>
    </source>
</evidence>
<comment type="similarity">
    <text evidence="3 9">Belongs to the methyltransferase superfamily.</text>
</comment>
<reference evidence="11 12" key="1">
    <citation type="journal article" date="2017" name="Int. J. Syst. Evol. Microbiol.">
        <title>Kushneria konosiri sp. nov., isolated from the Korean salt-fermented seafood Daemi-jeot.</title>
        <authorList>
            <person name="Yun J.H."/>
            <person name="Park S.K."/>
            <person name="Lee J.Y."/>
            <person name="Jung M.J."/>
            <person name="Bae J.W."/>
        </authorList>
    </citation>
    <scope>NUCLEOTIDE SEQUENCE [LARGE SCALE GENOMIC DNA]</scope>
    <source>
        <strain evidence="11 12">X49</strain>
    </source>
</reference>
<keyword evidence="6 9" id="KW-0808">Transferase</keyword>
<evidence type="ECO:0000256" key="3">
    <source>
        <dbReference type="ARBA" id="ARBA00008361"/>
    </source>
</evidence>
<dbReference type="Gene3D" id="3.40.50.150">
    <property type="entry name" value="Vaccinia Virus protein VP39"/>
    <property type="match status" value="1"/>
</dbReference>
<dbReference type="PANTHER" id="PTHR44942:SF4">
    <property type="entry name" value="METHYLTRANSFERASE TYPE 11 DOMAIN-CONTAINING PROTEIN"/>
    <property type="match status" value="1"/>
</dbReference>
<protein>
    <recommendedName>
        <fullName evidence="4 9">Malonyl-[acyl-carrier protein] O-methyltransferase</fullName>
        <shortName evidence="9">Malonyl-ACP O-methyltransferase</shortName>
        <ecNumber evidence="4 9">2.1.1.197</ecNumber>
    </recommendedName>
    <alternativeName>
        <fullName evidence="9">Biotin synthesis protein BioC</fullName>
    </alternativeName>
</protein>
<name>A0A2Z2HAA2_9GAMM</name>
<evidence type="ECO:0000256" key="9">
    <source>
        <dbReference type="HAMAP-Rule" id="MF_00835"/>
    </source>
</evidence>
<evidence type="ECO:0000256" key="6">
    <source>
        <dbReference type="ARBA" id="ARBA00022679"/>
    </source>
</evidence>
<comment type="pathway">
    <text evidence="2 9">Cofactor biosynthesis; biotin biosynthesis.</text>
</comment>
<evidence type="ECO:0000259" key="10">
    <source>
        <dbReference type="Pfam" id="PF08241"/>
    </source>
</evidence>
<comment type="function">
    <text evidence="9">Converts the free carboxyl group of a malonyl-thioester to its methyl ester by transfer of a methyl group from S-adenosyl-L-methionine (SAM). It allows to synthesize pimeloyl-ACP via the fatty acid synthetic pathway.</text>
</comment>
<evidence type="ECO:0000256" key="1">
    <source>
        <dbReference type="ARBA" id="ARBA00000852"/>
    </source>
</evidence>
<evidence type="ECO:0000256" key="5">
    <source>
        <dbReference type="ARBA" id="ARBA00022603"/>
    </source>
</evidence>
<keyword evidence="7 9" id="KW-0949">S-adenosyl-L-methionine</keyword>
<keyword evidence="12" id="KW-1185">Reference proteome</keyword>
<feature type="domain" description="Methyltransferase type 11" evidence="10">
    <location>
        <begin position="55"/>
        <end position="149"/>
    </location>
</feature>
<dbReference type="KEGG" id="kus:B9G99_04960"/>
<dbReference type="EC" id="2.1.1.197" evidence="4 9"/>
<organism evidence="11 12">
    <name type="scientific">Kushneria konosiri</name>
    <dbReference type="NCBI Taxonomy" id="698828"/>
    <lineage>
        <taxon>Bacteria</taxon>
        <taxon>Pseudomonadati</taxon>
        <taxon>Pseudomonadota</taxon>
        <taxon>Gammaproteobacteria</taxon>
        <taxon>Oceanospirillales</taxon>
        <taxon>Halomonadaceae</taxon>
        <taxon>Kushneria</taxon>
    </lineage>
</organism>
<evidence type="ECO:0000256" key="2">
    <source>
        <dbReference type="ARBA" id="ARBA00004746"/>
    </source>
</evidence>
<dbReference type="CDD" id="cd02440">
    <property type="entry name" value="AdoMet_MTases"/>
    <property type="match status" value="1"/>
</dbReference>
<accession>A0A2Z2HAA2</accession>
<dbReference type="SUPFAM" id="SSF53335">
    <property type="entry name" value="S-adenosyl-L-methionine-dependent methyltransferases"/>
    <property type="match status" value="1"/>
</dbReference>
<proteinExistence type="inferred from homology"/>
<dbReference type="NCBIfam" id="TIGR02072">
    <property type="entry name" value="BioC"/>
    <property type="match status" value="1"/>
</dbReference>
<evidence type="ECO:0000313" key="12">
    <source>
        <dbReference type="Proteomes" id="UP000250025"/>
    </source>
</evidence>
<comment type="catalytic activity">
    <reaction evidence="1 9">
        <text>malonyl-[ACP] + S-adenosyl-L-methionine = malonyl-[ACP] methyl ester + S-adenosyl-L-homocysteine</text>
        <dbReference type="Rhea" id="RHEA:17105"/>
        <dbReference type="Rhea" id="RHEA-COMP:9623"/>
        <dbReference type="Rhea" id="RHEA-COMP:9954"/>
        <dbReference type="ChEBI" id="CHEBI:57856"/>
        <dbReference type="ChEBI" id="CHEBI:59789"/>
        <dbReference type="ChEBI" id="CHEBI:78449"/>
        <dbReference type="ChEBI" id="CHEBI:78845"/>
        <dbReference type="EC" id="2.1.1.197"/>
    </reaction>
</comment>
<keyword evidence="5 9" id="KW-0489">Methyltransferase</keyword>
<evidence type="ECO:0000313" key="11">
    <source>
        <dbReference type="EMBL" id="ARS52310.1"/>
    </source>
</evidence>
<dbReference type="EMBL" id="CP021323">
    <property type="protein sequence ID" value="ARS52310.1"/>
    <property type="molecule type" value="Genomic_DNA"/>
</dbReference>
<dbReference type="GO" id="GO:0102130">
    <property type="term" value="F:malonyl-CoA methyltransferase activity"/>
    <property type="evidence" value="ECO:0007669"/>
    <property type="project" value="UniProtKB-EC"/>
</dbReference>
<evidence type="ECO:0000256" key="7">
    <source>
        <dbReference type="ARBA" id="ARBA00022691"/>
    </source>
</evidence>
<dbReference type="InterPro" id="IPR051052">
    <property type="entry name" value="Diverse_substrate_MTase"/>
</dbReference>
<dbReference type="GO" id="GO:0010340">
    <property type="term" value="F:carboxyl-O-methyltransferase activity"/>
    <property type="evidence" value="ECO:0007669"/>
    <property type="project" value="UniProtKB-UniRule"/>
</dbReference>
<dbReference type="Pfam" id="PF08241">
    <property type="entry name" value="Methyltransf_11"/>
    <property type="match status" value="1"/>
</dbReference>
<dbReference type="GO" id="GO:0008757">
    <property type="term" value="F:S-adenosylmethionine-dependent methyltransferase activity"/>
    <property type="evidence" value="ECO:0007669"/>
    <property type="project" value="InterPro"/>
</dbReference>
<sequence length="271" mass="29774">MSMSTEATLPLKHRIATSFSRAAPHYDHHAGLQREVADDLLRALPTRAMPQRLADVGCGTGYVTRGLRARYPEATITGIDPAPGMLEEAARRHGHGRLYWQSGEAEQLPFADECLDMVVSSLAIQWCATPEGFLREAERTLRPGGWLAFTTLLDGSLNELKTAFSMIEDRAAVNAFLTHEALSVHLQASPLTLHTLKVRDHRVFHDSAAASLRALKAVGAATPDRPAPQGLMSRRHWAGVTQSLERFRTPMGLPTTYRVALVLMQKPGDLP</sequence>
<dbReference type="AlphaFoldDB" id="A0A2Z2HAA2"/>